<dbReference type="AlphaFoldDB" id="A0AA86T7V2"/>
<accession>A0AA86T7V2</accession>
<reference evidence="1" key="1">
    <citation type="submission" date="2022-10" db="EMBL/GenBank/DDBJ databases">
        <authorList>
            <person name="Koch H."/>
        </authorList>
    </citation>
    <scope>NUCLEOTIDE SEQUENCE</scope>
    <source>
        <strain evidence="1">DNF</strain>
    </source>
</reference>
<proteinExistence type="predicted"/>
<keyword evidence="2" id="KW-1185">Reference proteome</keyword>
<evidence type="ECO:0000313" key="1">
    <source>
        <dbReference type="EMBL" id="CAI4033301.1"/>
    </source>
</evidence>
<name>A0AA86T7V2_9BACT</name>
<sequence length="119" mass="13403">MGPTKAIVKGHALYEAVGGKLIRDGFTSQREIEDYVNHHYLVLPVVDNAGRPWLLDGKLIYCLRGVQYETVDDRRVHLARCPDCGGMGIRSDEFTVESDCIRCTACGHEFDARLEMMET</sequence>
<gene>
    <name evidence="1" type="ORF">DNFV4_03737</name>
</gene>
<dbReference type="RefSeq" id="WP_289270391.1">
    <property type="nucleotide sequence ID" value="NZ_OX365700.1"/>
</dbReference>
<evidence type="ECO:0000313" key="2">
    <source>
        <dbReference type="Proteomes" id="UP001179121"/>
    </source>
</evidence>
<dbReference type="Proteomes" id="UP001179121">
    <property type="component" value="Chromosome"/>
</dbReference>
<dbReference type="KEGG" id="nti:DNFV4_03737"/>
<protein>
    <submittedName>
        <fullName evidence="1">Uncharacterized protein</fullName>
    </submittedName>
</protein>
<dbReference type="EMBL" id="OX365700">
    <property type="protein sequence ID" value="CAI4033301.1"/>
    <property type="molecule type" value="Genomic_DNA"/>
</dbReference>
<organism evidence="1 2">
    <name type="scientific">Nitrospira tepida</name>
    <dbReference type="NCBI Taxonomy" id="2973512"/>
    <lineage>
        <taxon>Bacteria</taxon>
        <taxon>Pseudomonadati</taxon>
        <taxon>Nitrospirota</taxon>
        <taxon>Nitrospiria</taxon>
        <taxon>Nitrospirales</taxon>
        <taxon>Nitrospiraceae</taxon>
        <taxon>Nitrospira</taxon>
    </lineage>
</organism>